<comment type="caution">
    <text evidence="2">The sequence shown here is derived from an EMBL/GenBank/DDBJ whole genome shotgun (WGS) entry which is preliminary data.</text>
</comment>
<organism evidence="2 3">
    <name type="scientific">Aciditerrimonas ferrireducens</name>
    <dbReference type="NCBI Taxonomy" id="667306"/>
    <lineage>
        <taxon>Bacteria</taxon>
        <taxon>Bacillati</taxon>
        <taxon>Actinomycetota</taxon>
        <taxon>Acidimicrobiia</taxon>
        <taxon>Acidimicrobiales</taxon>
        <taxon>Acidimicrobiaceae</taxon>
        <taxon>Aciditerrimonas</taxon>
    </lineage>
</organism>
<evidence type="ECO:0000313" key="3">
    <source>
        <dbReference type="Proteomes" id="UP001589788"/>
    </source>
</evidence>
<feature type="compositionally biased region" description="Basic and acidic residues" evidence="1">
    <location>
        <begin position="43"/>
        <end position="52"/>
    </location>
</feature>
<evidence type="ECO:0008006" key="4">
    <source>
        <dbReference type="Google" id="ProtNLM"/>
    </source>
</evidence>
<keyword evidence="3" id="KW-1185">Reference proteome</keyword>
<gene>
    <name evidence="2" type="ORF">ACFFRE_05595</name>
</gene>
<dbReference type="EMBL" id="JBHLYQ010000039">
    <property type="protein sequence ID" value="MFC0081619.1"/>
    <property type="molecule type" value="Genomic_DNA"/>
</dbReference>
<name>A0ABV6C1R2_9ACTN</name>
<accession>A0ABV6C1R2</accession>
<proteinExistence type="predicted"/>
<sequence length="94" mass="10455">MSPRRRGARGGDDRPVPRGRRGRRPGPLGQDPDRLRRSQLSHWRADGQPKVRFPSEAEANRFALQVRLAYGHDPVAYPCELCGGWHLGGTGDEG</sequence>
<reference evidence="2 3" key="1">
    <citation type="submission" date="2024-09" db="EMBL/GenBank/DDBJ databases">
        <authorList>
            <person name="Sun Q."/>
            <person name="Mori K."/>
        </authorList>
    </citation>
    <scope>NUCLEOTIDE SEQUENCE [LARGE SCALE GENOMIC DNA]</scope>
    <source>
        <strain evidence="2 3">JCM 15389</strain>
    </source>
</reference>
<dbReference type="RefSeq" id="WP_377788908.1">
    <property type="nucleotide sequence ID" value="NZ_JBHLYQ010000039.1"/>
</dbReference>
<feature type="region of interest" description="Disordered" evidence="1">
    <location>
        <begin position="1"/>
        <end position="52"/>
    </location>
</feature>
<evidence type="ECO:0000313" key="2">
    <source>
        <dbReference type="EMBL" id="MFC0081619.1"/>
    </source>
</evidence>
<protein>
    <recommendedName>
        <fullName evidence="4">Transposase</fullName>
    </recommendedName>
</protein>
<dbReference type="Proteomes" id="UP001589788">
    <property type="component" value="Unassembled WGS sequence"/>
</dbReference>
<evidence type="ECO:0000256" key="1">
    <source>
        <dbReference type="SAM" id="MobiDB-lite"/>
    </source>
</evidence>